<proteinExistence type="predicted"/>
<sequence>MIRHPHLEILYWLLNTD</sequence>
<reference evidence="1" key="1">
    <citation type="submission" date="2018-02" db="EMBL/GenBank/DDBJ databases">
        <title>Rhizophora mucronata_Transcriptome.</title>
        <authorList>
            <person name="Meera S.P."/>
            <person name="Sreeshan A."/>
            <person name="Augustine A."/>
        </authorList>
    </citation>
    <scope>NUCLEOTIDE SEQUENCE</scope>
    <source>
        <tissue evidence="1">Leaf</tissue>
    </source>
</reference>
<organism evidence="1">
    <name type="scientific">Rhizophora mucronata</name>
    <name type="common">Asiatic mangrove</name>
    <dbReference type="NCBI Taxonomy" id="61149"/>
    <lineage>
        <taxon>Eukaryota</taxon>
        <taxon>Viridiplantae</taxon>
        <taxon>Streptophyta</taxon>
        <taxon>Embryophyta</taxon>
        <taxon>Tracheophyta</taxon>
        <taxon>Spermatophyta</taxon>
        <taxon>Magnoliopsida</taxon>
        <taxon>eudicotyledons</taxon>
        <taxon>Gunneridae</taxon>
        <taxon>Pentapetalae</taxon>
        <taxon>rosids</taxon>
        <taxon>fabids</taxon>
        <taxon>Malpighiales</taxon>
        <taxon>Rhizophoraceae</taxon>
        <taxon>Rhizophora</taxon>
    </lineage>
</organism>
<evidence type="ECO:0000313" key="1">
    <source>
        <dbReference type="EMBL" id="MBW86872.1"/>
    </source>
</evidence>
<protein>
    <submittedName>
        <fullName evidence="1">Uncharacterized protein</fullName>
    </submittedName>
</protein>
<dbReference type="EMBL" id="GGEC01006389">
    <property type="protein sequence ID" value="MBW86872.1"/>
    <property type="molecule type" value="Transcribed_RNA"/>
</dbReference>
<dbReference type="AlphaFoldDB" id="A0A2P2J0A8"/>
<name>A0A2P2J0A8_RHIMU</name>
<accession>A0A2P2J0A8</accession>